<evidence type="ECO:0000313" key="9">
    <source>
        <dbReference type="Proteomes" id="UP000251889"/>
    </source>
</evidence>
<organism evidence="8 9">
    <name type="scientific">Pseudochryseolinea flava</name>
    <dbReference type="NCBI Taxonomy" id="2059302"/>
    <lineage>
        <taxon>Bacteria</taxon>
        <taxon>Pseudomonadati</taxon>
        <taxon>Bacteroidota</taxon>
        <taxon>Cytophagia</taxon>
        <taxon>Cytophagales</taxon>
        <taxon>Fulvivirgaceae</taxon>
        <taxon>Pseudochryseolinea</taxon>
    </lineage>
</organism>
<keyword evidence="9" id="KW-1185">Reference proteome</keyword>
<evidence type="ECO:0000259" key="7">
    <source>
        <dbReference type="Pfam" id="PF13396"/>
    </source>
</evidence>
<dbReference type="InterPro" id="IPR027379">
    <property type="entry name" value="CLS_N"/>
</dbReference>
<keyword evidence="5 6" id="KW-0472">Membrane</keyword>
<evidence type="ECO:0000256" key="3">
    <source>
        <dbReference type="ARBA" id="ARBA00022692"/>
    </source>
</evidence>
<evidence type="ECO:0000256" key="5">
    <source>
        <dbReference type="ARBA" id="ARBA00023136"/>
    </source>
</evidence>
<dbReference type="EMBL" id="QMFY01000019">
    <property type="protein sequence ID" value="RAV98269.1"/>
    <property type="molecule type" value="Genomic_DNA"/>
</dbReference>
<feature type="transmembrane region" description="Helical" evidence="6">
    <location>
        <begin position="30"/>
        <end position="51"/>
    </location>
</feature>
<keyword evidence="2" id="KW-1003">Cell membrane</keyword>
<evidence type="ECO:0000256" key="2">
    <source>
        <dbReference type="ARBA" id="ARBA00022475"/>
    </source>
</evidence>
<gene>
    <name evidence="8" type="ORF">DQQ10_24270</name>
</gene>
<evidence type="ECO:0000256" key="4">
    <source>
        <dbReference type="ARBA" id="ARBA00022989"/>
    </source>
</evidence>
<dbReference type="Proteomes" id="UP000251889">
    <property type="component" value="Unassembled WGS sequence"/>
</dbReference>
<evidence type="ECO:0000313" key="8">
    <source>
        <dbReference type="EMBL" id="RAV98269.1"/>
    </source>
</evidence>
<dbReference type="OrthoDB" id="1123412at2"/>
<proteinExistence type="predicted"/>
<feature type="domain" description="Cardiolipin synthase N-terminal" evidence="7">
    <location>
        <begin position="11"/>
        <end position="53"/>
    </location>
</feature>
<sequence length="58" mass="6487">MGRIIGLLVLVVMIVTIVDIVNSNRDSEKKILWVLAVVFFPILGALAWLLVSRNIIKL</sequence>
<dbReference type="GO" id="GO:0005886">
    <property type="term" value="C:plasma membrane"/>
    <property type="evidence" value="ECO:0007669"/>
    <property type="project" value="UniProtKB-SubCell"/>
</dbReference>
<comment type="subcellular location">
    <subcellularLocation>
        <location evidence="1">Cell membrane</location>
        <topology evidence="1">Multi-pass membrane protein</topology>
    </subcellularLocation>
</comment>
<comment type="caution">
    <text evidence="8">The sequence shown here is derived from an EMBL/GenBank/DDBJ whole genome shotgun (WGS) entry which is preliminary data.</text>
</comment>
<dbReference type="Pfam" id="PF13396">
    <property type="entry name" value="PLDc_N"/>
    <property type="match status" value="1"/>
</dbReference>
<evidence type="ECO:0000256" key="6">
    <source>
        <dbReference type="SAM" id="Phobius"/>
    </source>
</evidence>
<evidence type="ECO:0000256" key="1">
    <source>
        <dbReference type="ARBA" id="ARBA00004651"/>
    </source>
</evidence>
<reference evidence="8 9" key="1">
    <citation type="submission" date="2018-06" db="EMBL/GenBank/DDBJ databases">
        <title>Chryseolinea flavus sp. nov., a member of the phylum Bacteroidetes isolated from soil.</title>
        <authorList>
            <person name="Li Y."/>
            <person name="Wang J."/>
        </authorList>
    </citation>
    <scope>NUCLEOTIDE SEQUENCE [LARGE SCALE GENOMIC DNA]</scope>
    <source>
        <strain evidence="8 9">SDU1-6</strain>
    </source>
</reference>
<dbReference type="RefSeq" id="WP_112749536.1">
    <property type="nucleotide sequence ID" value="NZ_QMFY01000019.1"/>
</dbReference>
<keyword evidence="3 6" id="KW-0812">Transmembrane</keyword>
<protein>
    <recommendedName>
        <fullName evidence="7">Cardiolipin synthase N-terminal domain-containing protein</fullName>
    </recommendedName>
</protein>
<accession>A0A364XVB8</accession>
<name>A0A364XVB8_9BACT</name>
<keyword evidence="4 6" id="KW-1133">Transmembrane helix</keyword>
<dbReference type="AlphaFoldDB" id="A0A364XVB8"/>